<organism evidence="1 2">
    <name type="scientific">Stephanodiscus triporus</name>
    <dbReference type="NCBI Taxonomy" id="2934178"/>
    <lineage>
        <taxon>Eukaryota</taxon>
        <taxon>Sar</taxon>
        <taxon>Stramenopiles</taxon>
        <taxon>Ochrophyta</taxon>
        <taxon>Bacillariophyta</taxon>
        <taxon>Coscinodiscophyceae</taxon>
        <taxon>Thalassiosirophycidae</taxon>
        <taxon>Stephanodiscales</taxon>
        <taxon>Stephanodiscaceae</taxon>
        <taxon>Stephanodiscus</taxon>
    </lineage>
</organism>
<protein>
    <recommendedName>
        <fullName evidence="3">Glutathione peroxidase</fullName>
    </recommendedName>
</protein>
<sequence length="71" mass="7900">MLRTIAKQTMSKRPSLLARLQDTSTKLLFGKDGGTDKNAFYDISDRDMDGNDVKMDKFRGSVLCVVNVASK</sequence>
<evidence type="ECO:0008006" key="3">
    <source>
        <dbReference type="Google" id="ProtNLM"/>
    </source>
</evidence>
<dbReference type="AlphaFoldDB" id="A0ABD3Q1Y7"/>
<proteinExistence type="predicted"/>
<comment type="caution">
    <text evidence="1">The sequence shown here is derived from an EMBL/GenBank/DDBJ whole genome shotgun (WGS) entry which is preliminary data.</text>
</comment>
<dbReference type="Proteomes" id="UP001530315">
    <property type="component" value="Unassembled WGS sequence"/>
</dbReference>
<dbReference type="EMBL" id="JALLAZ020000471">
    <property type="protein sequence ID" value="KAL3794423.1"/>
    <property type="molecule type" value="Genomic_DNA"/>
</dbReference>
<name>A0ABD3Q1Y7_9STRA</name>
<reference evidence="1 2" key="1">
    <citation type="submission" date="2024-10" db="EMBL/GenBank/DDBJ databases">
        <title>Updated reference genomes for cyclostephanoid diatoms.</title>
        <authorList>
            <person name="Roberts W.R."/>
            <person name="Alverson A.J."/>
        </authorList>
    </citation>
    <scope>NUCLEOTIDE SEQUENCE [LARGE SCALE GENOMIC DNA]</scope>
    <source>
        <strain evidence="1 2">AJA276-08</strain>
    </source>
</reference>
<accession>A0ABD3Q1Y7</accession>
<evidence type="ECO:0000313" key="2">
    <source>
        <dbReference type="Proteomes" id="UP001530315"/>
    </source>
</evidence>
<gene>
    <name evidence="1" type="ORF">ACHAW5_001588</name>
</gene>
<evidence type="ECO:0000313" key="1">
    <source>
        <dbReference type="EMBL" id="KAL3794423.1"/>
    </source>
</evidence>
<dbReference type="Gene3D" id="3.40.30.10">
    <property type="entry name" value="Glutaredoxin"/>
    <property type="match status" value="1"/>
</dbReference>
<keyword evidence="2" id="KW-1185">Reference proteome</keyword>